<dbReference type="EMBL" id="BRZM01000026">
    <property type="protein sequence ID" value="GLD56661.1"/>
    <property type="molecule type" value="Genomic_DNA"/>
</dbReference>
<feature type="region of interest" description="Disordered" evidence="1">
    <location>
        <begin position="1"/>
        <end position="20"/>
    </location>
</feature>
<evidence type="ECO:0000313" key="2">
    <source>
        <dbReference type="EMBL" id="GLD56661.1"/>
    </source>
</evidence>
<dbReference type="Proteomes" id="UP001279410">
    <property type="component" value="Unassembled WGS sequence"/>
</dbReference>
<protein>
    <submittedName>
        <fullName evidence="2">Uncharacterized protein</fullName>
    </submittedName>
</protein>
<name>A0AAD3MNC8_LATJO</name>
<proteinExistence type="predicted"/>
<gene>
    <name evidence="2" type="ORF">AKAME5_000897800</name>
</gene>
<feature type="non-terminal residue" evidence="2">
    <location>
        <position position="231"/>
    </location>
</feature>
<feature type="compositionally biased region" description="Low complexity" evidence="1">
    <location>
        <begin position="150"/>
        <end position="165"/>
    </location>
</feature>
<feature type="region of interest" description="Disordered" evidence="1">
    <location>
        <begin position="146"/>
        <end position="169"/>
    </location>
</feature>
<reference evidence="2" key="1">
    <citation type="submission" date="2022-08" db="EMBL/GenBank/DDBJ databases">
        <title>Genome sequencing of akame (Lates japonicus).</title>
        <authorList>
            <person name="Hashiguchi Y."/>
            <person name="Takahashi H."/>
        </authorList>
    </citation>
    <scope>NUCLEOTIDE SEQUENCE</scope>
    <source>
        <strain evidence="2">Kochi</strain>
    </source>
</reference>
<keyword evidence="3" id="KW-1185">Reference proteome</keyword>
<comment type="caution">
    <text evidence="2">The sequence shown here is derived from an EMBL/GenBank/DDBJ whole genome shotgun (WGS) entry which is preliminary data.</text>
</comment>
<evidence type="ECO:0000313" key="3">
    <source>
        <dbReference type="Proteomes" id="UP001279410"/>
    </source>
</evidence>
<dbReference type="AlphaFoldDB" id="A0AAD3MNC8"/>
<organism evidence="2 3">
    <name type="scientific">Lates japonicus</name>
    <name type="common">Japanese lates</name>
    <dbReference type="NCBI Taxonomy" id="270547"/>
    <lineage>
        <taxon>Eukaryota</taxon>
        <taxon>Metazoa</taxon>
        <taxon>Chordata</taxon>
        <taxon>Craniata</taxon>
        <taxon>Vertebrata</taxon>
        <taxon>Euteleostomi</taxon>
        <taxon>Actinopterygii</taxon>
        <taxon>Neopterygii</taxon>
        <taxon>Teleostei</taxon>
        <taxon>Neoteleostei</taxon>
        <taxon>Acanthomorphata</taxon>
        <taxon>Carangaria</taxon>
        <taxon>Carangaria incertae sedis</taxon>
        <taxon>Centropomidae</taxon>
        <taxon>Lates</taxon>
    </lineage>
</organism>
<feature type="compositionally biased region" description="Low complexity" evidence="1">
    <location>
        <begin position="212"/>
        <end position="231"/>
    </location>
</feature>
<evidence type="ECO:0000256" key="1">
    <source>
        <dbReference type="SAM" id="MobiDB-lite"/>
    </source>
</evidence>
<accession>A0AAD3MNC8</accession>
<sequence length="231" mass="25609">ARSSVTEWSGLQASQKTHTATFSSARPGTYLMLQPAASLPSMVALPSGIPSRQAMRPWTKDLSLYEEYKLRRNELRRRSLNRRRELEKTLPQPLLADLVRERREKTRLRVARWRAKRKLQACLNQAQAQSGTTGLSRTGFPISSQHQELRASCASTSSSHQRQSSMLPQSSSFLNNNMLAANSISATLPFITSTPSSSLLLRDPSMAAHQHTVTSTSSSSCPQVSLSQQSI</sequence>
<feature type="region of interest" description="Disordered" evidence="1">
    <location>
        <begin position="210"/>
        <end position="231"/>
    </location>
</feature>